<organism evidence="3 4">
    <name type="scientific">Chelatococcus caeni</name>
    <dbReference type="NCBI Taxonomy" id="1348468"/>
    <lineage>
        <taxon>Bacteria</taxon>
        <taxon>Pseudomonadati</taxon>
        <taxon>Pseudomonadota</taxon>
        <taxon>Alphaproteobacteria</taxon>
        <taxon>Hyphomicrobiales</taxon>
        <taxon>Chelatococcaceae</taxon>
        <taxon>Chelatococcus</taxon>
    </lineage>
</organism>
<reference evidence="3 4" key="1">
    <citation type="submission" date="2020-08" db="EMBL/GenBank/DDBJ databases">
        <title>Genomic Encyclopedia of Type Strains, Phase IV (KMG-IV): sequencing the most valuable type-strain genomes for metagenomic binning, comparative biology and taxonomic classification.</title>
        <authorList>
            <person name="Goeker M."/>
        </authorList>
    </citation>
    <scope>NUCLEOTIDE SEQUENCE [LARGE SCALE GENOMIC DNA]</scope>
    <source>
        <strain evidence="3 4">DSM 103737</strain>
    </source>
</reference>
<dbReference type="Gene3D" id="3.40.190.10">
    <property type="entry name" value="Periplasmic binding protein-like II"/>
    <property type="match status" value="1"/>
</dbReference>
<comment type="similarity">
    <text evidence="1">Belongs to the UPF0065 (bug) family.</text>
</comment>
<dbReference type="SUPFAM" id="SSF53850">
    <property type="entry name" value="Periplasmic binding protein-like II"/>
    <property type="match status" value="1"/>
</dbReference>
<dbReference type="PIRSF" id="PIRSF017082">
    <property type="entry name" value="YflP"/>
    <property type="match status" value="1"/>
</dbReference>
<accession>A0A840C900</accession>
<keyword evidence="3" id="KW-0675">Receptor</keyword>
<dbReference type="InterPro" id="IPR005064">
    <property type="entry name" value="BUG"/>
</dbReference>
<comment type="caution">
    <text evidence="3">The sequence shown here is derived from an EMBL/GenBank/DDBJ whole genome shotgun (WGS) entry which is preliminary data.</text>
</comment>
<feature type="chain" id="PRO_5032321190" evidence="2">
    <location>
        <begin position="25"/>
        <end position="332"/>
    </location>
</feature>
<dbReference type="Proteomes" id="UP000577362">
    <property type="component" value="Unassembled WGS sequence"/>
</dbReference>
<dbReference type="Gene3D" id="3.40.190.150">
    <property type="entry name" value="Bordetella uptake gene, domain 1"/>
    <property type="match status" value="1"/>
</dbReference>
<protein>
    <submittedName>
        <fullName evidence="3">Tripartite-type tricarboxylate transporter receptor subunit TctC</fullName>
    </submittedName>
</protein>
<proteinExistence type="inferred from homology"/>
<dbReference type="PANTHER" id="PTHR42928:SF1">
    <property type="entry name" value="BLR4371 PROTEIN"/>
    <property type="match status" value="1"/>
</dbReference>
<gene>
    <name evidence="3" type="ORF">GGR16_004377</name>
</gene>
<name>A0A840C900_9HYPH</name>
<dbReference type="InterPro" id="IPR042100">
    <property type="entry name" value="Bug_dom1"/>
</dbReference>
<keyword evidence="2" id="KW-0732">Signal</keyword>
<dbReference type="Pfam" id="PF03401">
    <property type="entry name" value="TctC"/>
    <property type="match status" value="1"/>
</dbReference>
<evidence type="ECO:0000313" key="4">
    <source>
        <dbReference type="Proteomes" id="UP000577362"/>
    </source>
</evidence>
<evidence type="ECO:0000313" key="3">
    <source>
        <dbReference type="EMBL" id="MBB4019326.1"/>
    </source>
</evidence>
<dbReference type="CDD" id="cd07012">
    <property type="entry name" value="PBP2_Bug_TTT"/>
    <property type="match status" value="1"/>
</dbReference>
<keyword evidence="4" id="KW-1185">Reference proteome</keyword>
<sequence length="332" mass="35539">MMMKKALMAATALVAALGISAAEAAWKPSKPVEFVVTSGAGGGTDQFARTVQAIITKHNLLDQPVVVVNKGGGSGAEGFVYGKTAAGEPHKVIFATNNEWLLPLVAKLAFKPEDLTPVAAMAVDEFLLWVPGDSPHQDAKSFIEAAKAAPGKVKIGGSQSKDTDHILVKQIEKAAGIKVTYVPFKSGGEAATQLAGGHVEANTNNPAENLGQWKAGGVRPLCVFAPERMARGEPVVDGKGWADIPTCKEAGVPLEHYQMPRTVFLPGGVQQDAVDFYVDLLKQVREKPEWQEYITRTSQSNRFFAGEDFQTFIKNNEDEGRAVIAAEGWLVN</sequence>
<evidence type="ECO:0000256" key="2">
    <source>
        <dbReference type="SAM" id="SignalP"/>
    </source>
</evidence>
<evidence type="ECO:0000256" key="1">
    <source>
        <dbReference type="ARBA" id="ARBA00006987"/>
    </source>
</evidence>
<dbReference type="PANTHER" id="PTHR42928">
    <property type="entry name" value="TRICARBOXYLATE-BINDING PROTEIN"/>
    <property type="match status" value="1"/>
</dbReference>
<dbReference type="EMBL" id="JACIEN010000007">
    <property type="protein sequence ID" value="MBB4019326.1"/>
    <property type="molecule type" value="Genomic_DNA"/>
</dbReference>
<dbReference type="AlphaFoldDB" id="A0A840C900"/>
<feature type="signal peptide" evidence="2">
    <location>
        <begin position="1"/>
        <end position="24"/>
    </location>
</feature>